<evidence type="ECO:0000313" key="3">
    <source>
        <dbReference type="Proteomes" id="UP000006766"/>
    </source>
</evidence>
<accession>K2KPD7</accession>
<comment type="caution">
    <text evidence="2">The sequence shown here is derived from an EMBL/GenBank/DDBJ whole genome shotgun (WGS) entry which is preliminary data.</text>
</comment>
<proteinExistence type="predicted"/>
<keyword evidence="1" id="KW-0812">Transmembrane</keyword>
<evidence type="ECO:0000313" key="2">
    <source>
        <dbReference type="EMBL" id="EKE88422.1"/>
    </source>
</evidence>
<name>K2KPD7_HELPX</name>
<keyword evidence="1" id="KW-0472">Membrane</keyword>
<dbReference type="AlphaFoldDB" id="K2KPD7"/>
<gene>
    <name evidence="2" type="ORF">OUM_1551</name>
</gene>
<dbReference type="PATRIC" id="fig|1145115.3.peg.1502"/>
<evidence type="ECO:0000256" key="1">
    <source>
        <dbReference type="SAM" id="Phobius"/>
    </source>
</evidence>
<feature type="transmembrane region" description="Helical" evidence="1">
    <location>
        <begin position="12"/>
        <end position="34"/>
    </location>
</feature>
<organism evidence="2 3">
    <name type="scientific">Helicobacter pylori R038b</name>
    <dbReference type="NCBI Taxonomy" id="1145115"/>
    <lineage>
        <taxon>Bacteria</taxon>
        <taxon>Pseudomonadati</taxon>
        <taxon>Campylobacterota</taxon>
        <taxon>Epsilonproteobacteria</taxon>
        <taxon>Campylobacterales</taxon>
        <taxon>Helicobacteraceae</taxon>
        <taxon>Helicobacter</taxon>
    </lineage>
</organism>
<dbReference type="Proteomes" id="UP000006766">
    <property type="component" value="Unassembled WGS sequence"/>
</dbReference>
<reference evidence="2 3" key="1">
    <citation type="journal article" date="2013" name="Pathog. Dis.">
        <title>Genome sequences of 65 Helicobacter pylori strains isolated from asymptomatic individuals and patients with gastric cancer, peptic ulcer disease, or gastritis.</title>
        <authorList>
            <person name="Blanchard T.G."/>
            <person name="Czinn S.J."/>
            <person name="Correa P."/>
            <person name="Nakazawa T."/>
            <person name="Keelan M."/>
            <person name="Morningstar L."/>
            <person name="Santana-Cruz I."/>
            <person name="Maroo A."/>
            <person name="McCracken C."/>
            <person name="Shefchek K."/>
            <person name="Daugherty S."/>
            <person name="Song Y."/>
            <person name="Fraser C.M."/>
            <person name="Fricke W.F."/>
        </authorList>
    </citation>
    <scope>NUCLEOTIDE SEQUENCE [LARGE SCALE GENOMIC DNA]</scope>
    <source>
        <strain evidence="2 3">R038b</strain>
    </source>
</reference>
<keyword evidence="1" id="KW-1133">Transmembrane helix</keyword>
<sequence>MFNDFNRLIWIFTAYGFCCFALFFLCLSFAFGVFGRSELIMNAFGFENSVLIKYWCLKPYFYSLKFYNYSEIHKGVGGLFCDTLNPKTL</sequence>
<dbReference type="EMBL" id="AMOV01000012">
    <property type="protein sequence ID" value="EKE88422.1"/>
    <property type="molecule type" value="Genomic_DNA"/>
</dbReference>
<protein>
    <submittedName>
        <fullName evidence="2">Uncharacterized protein</fullName>
    </submittedName>
</protein>